<dbReference type="UniPathway" id="UPA00557">
    <property type="reaction ID" value="UER00612"/>
</dbReference>
<dbReference type="OrthoDB" id="335193at2"/>
<keyword evidence="11 14" id="KW-1208">Phospholipid metabolism</keyword>
<dbReference type="InterPro" id="IPR022284">
    <property type="entry name" value="GPAT/DHAPAT"/>
</dbReference>
<dbReference type="PIRSF" id="PIRSF000437">
    <property type="entry name" value="GPAT_DHAPAT"/>
    <property type="match status" value="1"/>
</dbReference>
<dbReference type="AlphaFoldDB" id="A0A545T972"/>
<dbReference type="InterPro" id="IPR041728">
    <property type="entry name" value="GPAT/DHAPAT_LPLAT"/>
</dbReference>
<evidence type="ECO:0000256" key="13">
    <source>
        <dbReference type="ARBA" id="ARBA00048427"/>
    </source>
</evidence>
<sequence>MIINEIYQKLVSIPLKLLVSSKLVPDDPVKDLKLDPHAPIYYVLQRRSTSSFVMLQEKAKLLNLPEPKLISGSSEKIENGSVFFLQNKAMFGFGGKLVDKYQKLLERLVSQQKLDPQTQHQLIPVSIYWGRNPGKEQSLLRLLFTDTESATIFRKFFLFLFQGRNSFVRFATPVNLNTIIKPEVKEQTIVTKLTRILRVHFHRHRQVAMGPLISNRRQVITNVVVSRNVKKAIEREASSKQISLDKAKSQAEKYATEIASAYSYKTIRIMESTLTHLWNRIYDGVEVRNAEMVRGLATTHEIIYLPCHRSHIDYLLLSYTLYHEGLVPPHIAAGINLNFWPAGPILRRGGAFFLRRSFGGNKLYTAVFNEYIFQLMDRGIPLEFFPEGGRSRTGRLLPPKTGLLAMTVQSCLRGTRKPIAIIPVYIGYERMFEGKSYLAELRGAEKKKESFGQLLGLRKTLKQAFGKVYLNFASPLMLNDYLDQTQPEWKSFRGQANAKPTWLTSQVTDLADILMQRINTSVTLNSVSLVGLVLLGTERLSIDAKELEKMLTLLLALAKKAPYSEQTYLPETSPIELISQAEKLRTIYRIENPMGEIVSTDEQSAILLTYYRNNILHLYITPALIASCFLNKPSMARSTIIKELTQLYPLVKKELFLRWSVEDFKDQLNENIAVMLESGLLIEKENTLSRASESVEASEQLNMLAQFARPTLFRYGIIISLLSSKAGKGNISRQEIENRSQQLAQRIAVLYSLNAPESFDKKLFRNTMSVLRDHKLITITEDNNFMVEPSLNTLQSIILDKVNTNSKLILQKTADWADEYWQEE</sequence>
<dbReference type="NCBIfam" id="NF003441">
    <property type="entry name" value="PRK04974.1"/>
    <property type="match status" value="1"/>
</dbReference>
<evidence type="ECO:0000256" key="7">
    <source>
        <dbReference type="ARBA" id="ARBA00022475"/>
    </source>
</evidence>
<evidence type="ECO:0000256" key="10">
    <source>
        <dbReference type="ARBA" id="ARBA00023209"/>
    </source>
</evidence>
<evidence type="ECO:0000256" key="14">
    <source>
        <dbReference type="HAMAP-Rule" id="MF_00393"/>
    </source>
</evidence>
<keyword evidence="12 14" id="KW-0012">Acyltransferase</keyword>
<evidence type="ECO:0000313" key="16">
    <source>
        <dbReference type="EMBL" id="TQV73767.1"/>
    </source>
</evidence>
<proteinExistence type="inferred from homology"/>
<evidence type="ECO:0000256" key="9">
    <source>
        <dbReference type="ARBA" id="ARBA00023136"/>
    </source>
</evidence>
<keyword evidence="17" id="KW-1185">Reference proteome</keyword>
<evidence type="ECO:0000256" key="2">
    <source>
        <dbReference type="ARBA" id="ARBA00004765"/>
    </source>
</evidence>
<dbReference type="PANTHER" id="PTHR12563:SF17">
    <property type="entry name" value="DIHYDROXYACETONE PHOSPHATE ACYLTRANSFERASE"/>
    <property type="match status" value="1"/>
</dbReference>
<dbReference type="RefSeq" id="WP_142942475.1">
    <property type="nucleotide sequence ID" value="NZ_VIKR01000003.1"/>
</dbReference>
<evidence type="ECO:0000256" key="1">
    <source>
        <dbReference type="ARBA" id="ARBA00004413"/>
    </source>
</evidence>
<dbReference type="HAMAP" id="MF_00393">
    <property type="entry name" value="Glyc3P_acyltrans"/>
    <property type="match status" value="1"/>
</dbReference>
<dbReference type="SUPFAM" id="SSF69593">
    <property type="entry name" value="Glycerol-3-phosphate (1)-acyltransferase"/>
    <property type="match status" value="1"/>
</dbReference>
<comment type="pathway">
    <text evidence="3">Lipid metabolism.</text>
</comment>
<evidence type="ECO:0000256" key="5">
    <source>
        <dbReference type="ARBA" id="ARBA00013113"/>
    </source>
</evidence>
<dbReference type="InterPro" id="IPR028354">
    <property type="entry name" value="GPAT_PlsB"/>
</dbReference>
<dbReference type="CDD" id="cd07993">
    <property type="entry name" value="LPLAT_DHAPAT-like"/>
    <property type="match status" value="1"/>
</dbReference>
<reference evidence="16 17" key="1">
    <citation type="submission" date="2019-06" db="EMBL/GenBank/DDBJ databases">
        <title>Draft genome of Aliikangiella marina GYP-15.</title>
        <authorList>
            <person name="Wang G."/>
        </authorList>
    </citation>
    <scope>NUCLEOTIDE SEQUENCE [LARGE SCALE GENOMIC DNA]</scope>
    <source>
        <strain evidence="16 17">GYP-15</strain>
    </source>
</reference>
<accession>A0A545T972</accession>
<comment type="catalytic activity">
    <reaction evidence="13 14">
        <text>sn-glycerol 3-phosphate + an acyl-CoA = a 1-acyl-sn-glycero-3-phosphate + CoA</text>
        <dbReference type="Rhea" id="RHEA:15325"/>
        <dbReference type="ChEBI" id="CHEBI:57287"/>
        <dbReference type="ChEBI" id="CHEBI:57597"/>
        <dbReference type="ChEBI" id="CHEBI:57970"/>
        <dbReference type="ChEBI" id="CHEBI:58342"/>
        <dbReference type="EC" id="2.3.1.15"/>
    </reaction>
</comment>
<dbReference type="InterPro" id="IPR002123">
    <property type="entry name" value="Plipid/glycerol_acylTrfase"/>
</dbReference>
<evidence type="ECO:0000256" key="11">
    <source>
        <dbReference type="ARBA" id="ARBA00023264"/>
    </source>
</evidence>
<keyword evidence="9 14" id="KW-0472">Membrane</keyword>
<keyword evidence="10 14" id="KW-0594">Phospholipid biosynthesis</keyword>
<dbReference type="EC" id="2.3.1.15" evidence="5 14"/>
<comment type="domain">
    <text evidence="14">The HXXXXD motif is essential for acyltransferase activity and may constitute the binding site for the phosphate moiety of the glycerol-3-phosphate.</text>
</comment>
<evidence type="ECO:0000259" key="15">
    <source>
        <dbReference type="SMART" id="SM00563"/>
    </source>
</evidence>
<comment type="pathway">
    <text evidence="2 14">Phospholipid metabolism; CDP-diacylglycerol biosynthesis; CDP-diacylglycerol from sn-glycerol 3-phosphate: step 1/3.</text>
</comment>
<comment type="similarity">
    <text evidence="4 14">Belongs to the GPAT/DAPAT family.</text>
</comment>
<evidence type="ECO:0000256" key="6">
    <source>
        <dbReference type="ARBA" id="ARBA00013432"/>
    </source>
</evidence>
<dbReference type="Pfam" id="PF19277">
    <property type="entry name" value="GPAT_C"/>
    <property type="match status" value="1"/>
</dbReference>
<dbReference type="PIRSF" id="PIRSF500064">
    <property type="entry name" value="GPAT"/>
    <property type="match status" value="1"/>
</dbReference>
<keyword evidence="14" id="KW-0443">Lipid metabolism</keyword>
<name>A0A545T972_9GAMM</name>
<protein>
    <recommendedName>
        <fullName evidence="6 14">Glycerol-3-phosphate acyltransferase</fullName>
        <shortName evidence="14">GPAT</shortName>
        <ecNumber evidence="5 14">2.3.1.15</ecNumber>
    </recommendedName>
</protein>
<comment type="caution">
    <text evidence="16">The sequence shown here is derived from an EMBL/GenBank/DDBJ whole genome shotgun (WGS) entry which is preliminary data.</text>
</comment>
<evidence type="ECO:0000256" key="3">
    <source>
        <dbReference type="ARBA" id="ARBA00005189"/>
    </source>
</evidence>
<gene>
    <name evidence="14 16" type="primary">plsB</name>
    <name evidence="16" type="ORF">FLL45_12925</name>
</gene>
<keyword evidence="14" id="KW-0444">Lipid biosynthesis</keyword>
<keyword evidence="8 14" id="KW-0808">Transferase</keyword>
<feature type="short sequence motif" description="HXXXXD motif" evidence="14">
    <location>
        <begin position="307"/>
        <end position="312"/>
    </location>
</feature>
<dbReference type="GO" id="GO:0016024">
    <property type="term" value="P:CDP-diacylglycerol biosynthetic process"/>
    <property type="evidence" value="ECO:0007669"/>
    <property type="project" value="UniProtKB-UniRule"/>
</dbReference>
<feature type="domain" description="Phospholipid/glycerol acyltransferase" evidence="15">
    <location>
        <begin position="302"/>
        <end position="429"/>
    </location>
</feature>
<dbReference type="EMBL" id="VIKR01000003">
    <property type="protein sequence ID" value="TQV73767.1"/>
    <property type="molecule type" value="Genomic_DNA"/>
</dbReference>
<comment type="subcellular location">
    <subcellularLocation>
        <location evidence="1 14">Cell membrane</location>
        <topology evidence="1 14">Peripheral membrane protein</topology>
        <orientation evidence="1 14">Cytoplasmic side</orientation>
    </subcellularLocation>
</comment>
<dbReference type="Pfam" id="PF01553">
    <property type="entry name" value="Acyltransferase"/>
    <property type="match status" value="1"/>
</dbReference>
<dbReference type="PANTHER" id="PTHR12563">
    <property type="entry name" value="GLYCEROL-3-PHOSPHATE ACYLTRANSFERASE"/>
    <property type="match status" value="1"/>
</dbReference>
<dbReference type="InterPro" id="IPR045520">
    <property type="entry name" value="GPAT/DHAPAT_C"/>
</dbReference>
<dbReference type="GO" id="GO:0006631">
    <property type="term" value="P:fatty acid metabolic process"/>
    <property type="evidence" value="ECO:0007669"/>
    <property type="project" value="TreeGrafter"/>
</dbReference>
<dbReference type="Proteomes" id="UP000317839">
    <property type="component" value="Unassembled WGS sequence"/>
</dbReference>
<keyword evidence="7 14" id="KW-1003">Cell membrane</keyword>
<evidence type="ECO:0000256" key="12">
    <source>
        <dbReference type="ARBA" id="ARBA00023315"/>
    </source>
</evidence>
<dbReference type="GO" id="GO:0004366">
    <property type="term" value="F:glycerol-3-phosphate O-acyltransferase activity"/>
    <property type="evidence" value="ECO:0007669"/>
    <property type="project" value="UniProtKB-UniRule"/>
</dbReference>
<evidence type="ECO:0000313" key="17">
    <source>
        <dbReference type="Proteomes" id="UP000317839"/>
    </source>
</evidence>
<dbReference type="GO" id="GO:0005886">
    <property type="term" value="C:plasma membrane"/>
    <property type="evidence" value="ECO:0007669"/>
    <property type="project" value="UniProtKB-SubCell"/>
</dbReference>
<dbReference type="NCBIfam" id="TIGR03703">
    <property type="entry name" value="plsB"/>
    <property type="match status" value="1"/>
</dbReference>
<evidence type="ECO:0000256" key="8">
    <source>
        <dbReference type="ARBA" id="ARBA00022679"/>
    </source>
</evidence>
<evidence type="ECO:0000256" key="4">
    <source>
        <dbReference type="ARBA" id="ARBA00007937"/>
    </source>
</evidence>
<dbReference type="SMART" id="SM00563">
    <property type="entry name" value="PlsC"/>
    <property type="match status" value="1"/>
</dbReference>
<organism evidence="16 17">
    <name type="scientific">Aliikangiella marina</name>
    <dbReference type="NCBI Taxonomy" id="1712262"/>
    <lineage>
        <taxon>Bacteria</taxon>
        <taxon>Pseudomonadati</taxon>
        <taxon>Pseudomonadota</taxon>
        <taxon>Gammaproteobacteria</taxon>
        <taxon>Oceanospirillales</taxon>
        <taxon>Pleioneaceae</taxon>
        <taxon>Aliikangiella</taxon>
    </lineage>
</organism>